<proteinExistence type="predicted"/>
<accession>A0ABW7AJ18</accession>
<evidence type="ECO:0000313" key="1">
    <source>
        <dbReference type="EMBL" id="MFG1707038.1"/>
    </source>
</evidence>
<name>A0ABW7AJ18_9ACTN</name>
<keyword evidence="2" id="KW-1185">Reference proteome</keyword>
<gene>
    <name evidence="1" type="ORF">ACFLIM_27975</name>
</gene>
<comment type="caution">
    <text evidence="1">The sequence shown here is derived from an EMBL/GenBank/DDBJ whole genome shotgun (WGS) entry which is preliminary data.</text>
</comment>
<organism evidence="1 2">
    <name type="scientific">Nonomuraea marmarensis</name>
    <dbReference type="NCBI Taxonomy" id="3351344"/>
    <lineage>
        <taxon>Bacteria</taxon>
        <taxon>Bacillati</taxon>
        <taxon>Actinomycetota</taxon>
        <taxon>Actinomycetes</taxon>
        <taxon>Streptosporangiales</taxon>
        <taxon>Streptosporangiaceae</taxon>
        <taxon>Nonomuraea</taxon>
    </lineage>
</organism>
<evidence type="ECO:0008006" key="3">
    <source>
        <dbReference type="Google" id="ProtNLM"/>
    </source>
</evidence>
<dbReference type="RefSeq" id="WP_393170416.1">
    <property type="nucleotide sequence ID" value="NZ_JBICRM010000018.1"/>
</dbReference>
<dbReference type="Gene3D" id="3.40.50.1100">
    <property type="match status" value="1"/>
</dbReference>
<protein>
    <recommendedName>
        <fullName evidence="3">Threonine dehydratase</fullName>
    </recommendedName>
</protein>
<dbReference type="InterPro" id="IPR036052">
    <property type="entry name" value="TrpB-like_PALP_sf"/>
</dbReference>
<dbReference type="Proteomes" id="UP001603978">
    <property type="component" value="Unassembled WGS sequence"/>
</dbReference>
<dbReference type="SUPFAM" id="SSF53686">
    <property type="entry name" value="Tryptophan synthase beta subunit-like PLP-dependent enzymes"/>
    <property type="match status" value="1"/>
</dbReference>
<sequence length="82" mass="9051">MIKHFRRSGLFLLSQPEHGNADLQISQTAAPLGDVRAAALLDGVAYRTPVLRSRTLDRLVGAELFLKCENFERGGAFKVPSR</sequence>
<evidence type="ECO:0000313" key="2">
    <source>
        <dbReference type="Proteomes" id="UP001603978"/>
    </source>
</evidence>
<dbReference type="EMBL" id="JBICRM010000018">
    <property type="protein sequence ID" value="MFG1707038.1"/>
    <property type="molecule type" value="Genomic_DNA"/>
</dbReference>
<reference evidence="1 2" key="1">
    <citation type="submission" date="2024-10" db="EMBL/GenBank/DDBJ databases">
        <authorList>
            <person name="Topkara A.R."/>
            <person name="Saygin H."/>
        </authorList>
    </citation>
    <scope>NUCLEOTIDE SEQUENCE [LARGE SCALE GENOMIC DNA]</scope>
    <source>
        <strain evidence="1 2">M3C6</strain>
    </source>
</reference>